<name>A0ABY7QYU6_9ACTN</name>
<proteinExistence type="inferred from homology"/>
<comment type="subunit">
    <text evidence="1">Forms a complex composed of PxpA, PxpB and PxpC.</text>
</comment>
<reference evidence="2 3" key="2">
    <citation type="submission" date="2023-06" db="EMBL/GenBank/DDBJ databases">
        <title>The Gram-positive Non-spore-bearing Anaerobic Bacilli of Human Feces.</title>
        <authorList>
            <person name="Eggerth A.H."/>
        </authorList>
    </citation>
    <scope>NUCLEOTIDE SEQUENCE [LARGE SCALE GENOMIC DNA]</scope>
    <source>
        <strain evidence="2 3">CBA3108</strain>
    </source>
</reference>
<dbReference type="SUPFAM" id="SSF88713">
    <property type="entry name" value="Glycoside hydrolase/deacetylase"/>
    <property type="match status" value="1"/>
</dbReference>
<keyword evidence="3" id="KW-1185">Reference proteome</keyword>
<comment type="function">
    <text evidence="1">Catalyzes the cleavage of 5-oxoproline to form L-glutamate coupled to the hydrolysis of ATP to ADP and inorganic phosphate.</text>
</comment>
<dbReference type="NCBIfam" id="NF003816">
    <property type="entry name" value="PRK05406.1-5"/>
    <property type="match status" value="1"/>
</dbReference>
<dbReference type="NCBIfam" id="NF003814">
    <property type="entry name" value="PRK05406.1-3"/>
    <property type="match status" value="1"/>
</dbReference>
<dbReference type="PANTHER" id="PTHR30292:SF0">
    <property type="entry name" value="5-OXOPROLINASE SUBUNIT A"/>
    <property type="match status" value="1"/>
</dbReference>
<accession>A0ABY7QYU6</accession>
<dbReference type="HAMAP" id="MF_00691">
    <property type="entry name" value="PxpA"/>
    <property type="match status" value="1"/>
</dbReference>
<keyword evidence="1" id="KW-0547">Nucleotide-binding</keyword>
<dbReference type="EMBL" id="CP115668">
    <property type="protein sequence ID" value="WCC80212.1"/>
    <property type="molecule type" value="Genomic_DNA"/>
</dbReference>
<dbReference type="CDD" id="cd10787">
    <property type="entry name" value="LamB_YcsF_like"/>
    <property type="match status" value="1"/>
</dbReference>
<keyword evidence="1" id="KW-0067">ATP-binding</keyword>
<comment type="similarity">
    <text evidence="1">Belongs to the LamB/PxpA family.</text>
</comment>
<keyword evidence="1" id="KW-0378">Hydrolase</keyword>
<evidence type="ECO:0000256" key="1">
    <source>
        <dbReference type="HAMAP-Rule" id="MF_00691"/>
    </source>
</evidence>
<gene>
    <name evidence="1" type="primary">pxpA</name>
    <name evidence="2" type="ORF">O6R08_01265</name>
</gene>
<protein>
    <recommendedName>
        <fullName evidence="1">5-oxoprolinase subunit A</fullName>
        <shortName evidence="1">5-OPase subunit A</shortName>
        <ecNumber evidence="1">3.5.2.9</ecNumber>
    </recommendedName>
    <alternativeName>
        <fullName evidence="1">5-oxoprolinase (ATP-hydrolyzing) subunit A</fullName>
    </alternativeName>
</protein>
<dbReference type="InterPro" id="IPR005501">
    <property type="entry name" value="LamB/YcsF/PxpA-like"/>
</dbReference>
<dbReference type="InterPro" id="IPR011330">
    <property type="entry name" value="Glyco_hydro/deAcase_b/a-brl"/>
</dbReference>
<dbReference type="PANTHER" id="PTHR30292">
    <property type="entry name" value="UNCHARACTERIZED PROTEIN YBGL-RELATED"/>
    <property type="match status" value="1"/>
</dbReference>
<dbReference type="EC" id="3.5.2.9" evidence="1"/>
<dbReference type="RefSeq" id="WP_271418394.1">
    <property type="nucleotide sequence ID" value="NZ_CP115668.1"/>
</dbReference>
<dbReference type="Pfam" id="PF03746">
    <property type="entry name" value="LamB_YcsF"/>
    <property type="match status" value="1"/>
</dbReference>
<sequence length="256" mass="26660">MATVDLNADMGESFGSWTMGDDESLLEIVTSANVACGFHAGDAVVMGRTCQAAAEHGVCVGAHVSYRDLAGFGRNFIDVDPGRLRDEVIYQLSALRGVAAVHGASVRYVKPHGALYNTIVHHEAQAKAIVEAIVAVNSATDADLAILGLPGALVLDLAEQQGVRTLREAFADRAYNPDGTLVSRRQEGSVLHDADEVAQRVVTLVTQGTVTAVDGTEVSIQADSVCVHGDTPGAVTMATAVRDRLAAAGVDLRAAA</sequence>
<organism evidence="2 3">
    <name type="scientific">Cutibacterium equinum</name>
    <dbReference type="NCBI Taxonomy" id="3016342"/>
    <lineage>
        <taxon>Bacteria</taxon>
        <taxon>Bacillati</taxon>
        <taxon>Actinomycetota</taxon>
        <taxon>Actinomycetes</taxon>
        <taxon>Propionibacteriales</taxon>
        <taxon>Propionibacteriaceae</taxon>
        <taxon>Cutibacterium</taxon>
    </lineage>
</organism>
<dbReference type="Proteomes" id="UP001212097">
    <property type="component" value="Chromosome"/>
</dbReference>
<evidence type="ECO:0000313" key="3">
    <source>
        <dbReference type="Proteomes" id="UP001212097"/>
    </source>
</evidence>
<evidence type="ECO:0000313" key="2">
    <source>
        <dbReference type="EMBL" id="WCC80212.1"/>
    </source>
</evidence>
<reference evidence="2 3" key="1">
    <citation type="submission" date="2023-01" db="EMBL/GenBank/DDBJ databases">
        <authorList>
            <person name="Lee S.H."/>
            <person name="Jung H.S."/>
            <person name="Yun J.U."/>
        </authorList>
    </citation>
    <scope>NUCLEOTIDE SEQUENCE [LARGE SCALE GENOMIC DNA]</scope>
    <source>
        <strain evidence="2 3">CBA3108</strain>
    </source>
</reference>
<dbReference type="Gene3D" id="3.20.20.370">
    <property type="entry name" value="Glycoside hydrolase/deacetylase"/>
    <property type="match status" value="1"/>
</dbReference>
<comment type="catalytic activity">
    <reaction evidence="1">
        <text>5-oxo-L-proline + ATP + 2 H2O = L-glutamate + ADP + phosphate + H(+)</text>
        <dbReference type="Rhea" id="RHEA:10348"/>
        <dbReference type="ChEBI" id="CHEBI:15377"/>
        <dbReference type="ChEBI" id="CHEBI:15378"/>
        <dbReference type="ChEBI" id="CHEBI:29985"/>
        <dbReference type="ChEBI" id="CHEBI:30616"/>
        <dbReference type="ChEBI" id="CHEBI:43474"/>
        <dbReference type="ChEBI" id="CHEBI:58402"/>
        <dbReference type="ChEBI" id="CHEBI:456216"/>
        <dbReference type="EC" id="3.5.2.9"/>
    </reaction>
</comment>